<dbReference type="GO" id="GO:0006878">
    <property type="term" value="P:intracellular copper ion homeostasis"/>
    <property type="evidence" value="ECO:0007669"/>
    <property type="project" value="TreeGrafter"/>
</dbReference>
<dbReference type="PANTHER" id="PTHR43520">
    <property type="entry name" value="ATP7, ISOFORM B"/>
    <property type="match status" value="1"/>
</dbReference>
<comment type="subcellular location">
    <subcellularLocation>
        <location evidence="1">Endomembrane system</location>
        <topology evidence="1">Multi-pass membrane protein</topology>
    </subcellularLocation>
</comment>
<dbReference type="InterPro" id="IPR023299">
    <property type="entry name" value="ATPase_P-typ_cyto_dom_N"/>
</dbReference>
<dbReference type="InterPro" id="IPR018303">
    <property type="entry name" value="ATPase_P-typ_P_site"/>
</dbReference>
<dbReference type="EMBL" id="GEDC01009535">
    <property type="protein sequence ID" value="JAS27763.1"/>
    <property type="molecule type" value="Transcribed_RNA"/>
</dbReference>
<dbReference type="SFLD" id="SFLDF00027">
    <property type="entry name" value="p-type_atpase"/>
    <property type="match status" value="1"/>
</dbReference>
<keyword evidence="7" id="KW-1278">Translocase</keyword>
<dbReference type="SUPFAM" id="SSF81653">
    <property type="entry name" value="Calcium ATPase, transduction domain A"/>
    <property type="match status" value="1"/>
</dbReference>
<keyword evidence="3" id="KW-0813">Transport</keyword>
<dbReference type="GO" id="GO:0005507">
    <property type="term" value="F:copper ion binding"/>
    <property type="evidence" value="ECO:0007669"/>
    <property type="project" value="TreeGrafter"/>
</dbReference>
<organism evidence="15">
    <name type="scientific">Clastoptera arizonana</name>
    <name type="common">Arizona spittle bug</name>
    <dbReference type="NCBI Taxonomy" id="38151"/>
    <lineage>
        <taxon>Eukaryota</taxon>
        <taxon>Metazoa</taxon>
        <taxon>Ecdysozoa</taxon>
        <taxon>Arthropoda</taxon>
        <taxon>Hexapoda</taxon>
        <taxon>Insecta</taxon>
        <taxon>Pterygota</taxon>
        <taxon>Neoptera</taxon>
        <taxon>Paraneoptera</taxon>
        <taxon>Hemiptera</taxon>
        <taxon>Auchenorrhyncha</taxon>
        <taxon>Cercopoidea</taxon>
        <taxon>Clastopteridae</taxon>
        <taxon>Clastoptera</taxon>
    </lineage>
</organism>
<accession>A0A1B6DQ77</accession>
<evidence type="ECO:0000256" key="8">
    <source>
        <dbReference type="ARBA" id="ARBA00022989"/>
    </source>
</evidence>
<dbReference type="PRINTS" id="PR00119">
    <property type="entry name" value="CATATPASE"/>
</dbReference>
<dbReference type="PANTHER" id="PTHR43520:SF8">
    <property type="entry name" value="P-TYPE CU(+) TRANSPORTER"/>
    <property type="match status" value="1"/>
</dbReference>
<dbReference type="Gene3D" id="3.40.50.1000">
    <property type="entry name" value="HAD superfamily/HAD-like"/>
    <property type="match status" value="1"/>
</dbReference>
<evidence type="ECO:0000256" key="6">
    <source>
        <dbReference type="ARBA" id="ARBA00022737"/>
    </source>
</evidence>
<comment type="similarity">
    <text evidence="2">Belongs to the cation transport ATPase (P-type) (TC 3.A.3) family. Type IB subfamily.</text>
</comment>
<dbReference type="InterPro" id="IPR001757">
    <property type="entry name" value="P_typ_ATPase"/>
</dbReference>
<keyword evidence="5" id="KW-0479">Metal-binding</keyword>
<dbReference type="InterPro" id="IPR023214">
    <property type="entry name" value="HAD_sf"/>
</dbReference>
<dbReference type="GO" id="GO:0005886">
    <property type="term" value="C:plasma membrane"/>
    <property type="evidence" value="ECO:0007669"/>
    <property type="project" value="TreeGrafter"/>
</dbReference>
<dbReference type="InterPro" id="IPR044492">
    <property type="entry name" value="P_typ_ATPase_HD_dom"/>
</dbReference>
<keyword evidence="6" id="KW-0677">Repeat</keyword>
<dbReference type="SFLD" id="SFLDG00002">
    <property type="entry name" value="C1.7:_P-type_atpase_like"/>
    <property type="match status" value="1"/>
</dbReference>
<dbReference type="PROSITE" id="PS00154">
    <property type="entry name" value="ATPASE_E1_E2"/>
    <property type="match status" value="1"/>
</dbReference>
<dbReference type="NCBIfam" id="TIGR01494">
    <property type="entry name" value="ATPase_P-type"/>
    <property type="match status" value="1"/>
</dbReference>
<dbReference type="PRINTS" id="PR00120">
    <property type="entry name" value="HATPASE"/>
</dbReference>
<evidence type="ECO:0000256" key="11">
    <source>
        <dbReference type="ARBA" id="ARBA00023136"/>
    </source>
</evidence>
<proteinExistence type="inferred from homology"/>
<dbReference type="Gene3D" id="2.70.150.10">
    <property type="entry name" value="Calcium-transporting ATPase, cytoplasmic transduction domain A"/>
    <property type="match status" value="1"/>
</dbReference>
<feature type="transmembrane region" description="Helical" evidence="13">
    <location>
        <begin position="532"/>
        <end position="553"/>
    </location>
</feature>
<dbReference type="InterPro" id="IPR008250">
    <property type="entry name" value="ATPase_P-typ_transduc_dom_A_sf"/>
</dbReference>
<protein>
    <recommendedName>
        <fullName evidence="16">P-type Cu(+) transporter</fullName>
    </recommendedName>
</protein>
<evidence type="ECO:0000313" key="14">
    <source>
        <dbReference type="EMBL" id="JAS16457.1"/>
    </source>
</evidence>
<evidence type="ECO:0008006" key="16">
    <source>
        <dbReference type="Google" id="ProtNLM"/>
    </source>
</evidence>
<dbReference type="AlphaFoldDB" id="A0A1B6DQ77"/>
<dbReference type="SUPFAM" id="SSF56784">
    <property type="entry name" value="HAD-like"/>
    <property type="match status" value="1"/>
</dbReference>
<dbReference type="GO" id="GO:0005524">
    <property type="term" value="F:ATP binding"/>
    <property type="evidence" value="ECO:0007669"/>
    <property type="project" value="InterPro"/>
</dbReference>
<dbReference type="SUPFAM" id="SSF81665">
    <property type="entry name" value="Calcium ATPase, transmembrane domain M"/>
    <property type="match status" value="1"/>
</dbReference>
<name>A0A1B6DQ77_9HEMI</name>
<dbReference type="GO" id="GO:0016887">
    <property type="term" value="F:ATP hydrolysis activity"/>
    <property type="evidence" value="ECO:0007669"/>
    <property type="project" value="InterPro"/>
</dbReference>
<keyword evidence="4 13" id="KW-0812">Transmembrane</keyword>
<dbReference type="SFLD" id="SFLDS00003">
    <property type="entry name" value="Haloacid_Dehalogenase"/>
    <property type="match status" value="1"/>
</dbReference>
<evidence type="ECO:0000256" key="4">
    <source>
        <dbReference type="ARBA" id="ARBA00022692"/>
    </source>
</evidence>
<evidence type="ECO:0000256" key="10">
    <source>
        <dbReference type="ARBA" id="ARBA00023065"/>
    </source>
</evidence>
<dbReference type="FunFam" id="3.40.50.1000:FF:000031">
    <property type="entry name" value="Probable copper-transporting ATPase HMA5"/>
    <property type="match status" value="1"/>
</dbReference>
<dbReference type="GO" id="GO:0015677">
    <property type="term" value="P:copper ion import"/>
    <property type="evidence" value="ECO:0007669"/>
    <property type="project" value="TreeGrafter"/>
</dbReference>
<evidence type="ECO:0000313" key="15">
    <source>
        <dbReference type="EMBL" id="JAS27763.1"/>
    </source>
</evidence>
<feature type="region of interest" description="Disordered" evidence="12">
    <location>
        <begin position="623"/>
        <end position="650"/>
    </location>
</feature>
<sequence length="650" mass="70199">MNLLFLENQCQFPKKQGNFVIGGSINQNGLLLVEATHTGEATILAQIVRLVEEAQTTKAPIQQLADKIAGYFVPFVILVSTITLVVWTIVGYINIDWLPLSKMQKEGLNREEIIFQYAFQCSLSVLAIACPCALGLATPTAVMVGTGVGALNGILIKGAEILENAHKVKVVLLDKTGTVTYGTPMVSRLCLFVDDNICNISKLLTVVGIAEINSEHPIASAMVNFVKETISGEINGQCSNFQAVPGCGLRCSVSHTETMQSVASKSPKIISFNKQVRYSGKLLFLNSVTVETCASLLSKISQSVKLENLLNFNLPGDSSGNETFDVAIGNREWMRRNGIEMPSEVDRKMSDEEELGHTAVLVAIDGILTSMWSVADVVKPEAHLAVYALKNRGLDVILLTGDNKKTAIAIARQVGIKRVFAEVLPSHKVKKIQELQEQGMRVAMVGDGVNDSPALAQADVGIAISSGTDVAVEAADVVLMRNDLIDVIACLDLSRKTVRRIRMNFLFASLYNLIGVPVAAGVFSMWDFTLQPWMASAAMAMSSVSVVCSSLLLKTYRKATQEMLTTTEYRQALAASANVSSDFDGISVHRGLDDLEKPSFSHSTSSTIGKFFSRVKPEAEGRLLGDDLDDIDTGSGTSKKPSIVKPSVQC</sequence>
<dbReference type="GO" id="GO:0060003">
    <property type="term" value="P:copper ion export"/>
    <property type="evidence" value="ECO:0007669"/>
    <property type="project" value="TreeGrafter"/>
</dbReference>
<feature type="transmembrane region" description="Helical" evidence="13">
    <location>
        <begin position="68"/>
        <end position="93"/>
    </location>
</feature>
<keyword evidence="10" id="KW-0406">Ion transport</keyword>
<reference evidence="15" key="1">
    <citation type="submission" date="2015-12" db="EMBL/GenBank/DDBJ databases">
        <title>De novo transcriptome assembly of four potential Pierce s Disease insect vectors from Arizona vineyards.</title>
        <authorList>
            <person name="Tassone E.E."/>
        </authorList>
    </citation>
    <scope>NUCLEOTIDE SEQUENCE</scope>
</reference>
<evidence type="ECO:0000256" key="5">
    <source>
        <dbReference type="ARBA" id="ARBA00022723"/>
    </source>
</evidence>
<gene>
    <name evidence="14" type="ORF">g.24565</name>
    <name evidence="15" type="ORF">g.24568</name>
</gene>
<dbReference type="InterPro" id="IPR023298">
    <property type="entry name" value="ATPase_P-typ_TM_dom_sf"/>
</dbReference>
<feature type="transmembrane region" description="Helical" evidence="13">
    <location>
        <begin position="505"/>
        <end position="526"/>
    </location>
</feature>
<keyword evidence="11 13" id="KW-0472">Membrane</keyword>
<dbReference type="Gene3D" id="3.40.1110.10">
    <property type="entry name" value="Calcium-transporting ATPase, cytoplasmic domain N"/>
    <property type="match status" value="1"/>
</dbReference>
<dbReference type="InterPro" id="IPR036412">
    <property type="entry name" value="HAD-like_sf"/>
</dbReference>
<dbReference type="Pfam" id="PF00702">
    <property type="entry name" value="Hydrolase"/>
    <property type="match status" value="1"/>
</dbReference>
<evidence type="ECO:0000256" key="1">
    <source>
        <dbReference type="ARBA" id="ARBA00004127"/>
    </source>
</evidence>
<keyword evidence="8 13" id="KW-1133">Transmembrane helix</keyword>
<dbReference type="EMBL" id="GEDC01020841">
    <property type="protein sequence ID" value="JAS16457.1"/>
    <property type="molecule type" value="Transcribed_RNA"/>
</dbReference>
<dbReference type="GO" id="GO:0005802">
    <property type="term" value="C:trans-Golgi network"/>
    <property type="evidence" value="ECO:0007669"/>
    <property type="project" value="TreeGrafter"/>
</dbReference>
<keyword evidence="9" id="KW-0186">Copper</keyword>
<feature type="transmembrane region" description="Helical" evidence="13">
    <location>
        <begin position="113"/>
        <end position="137"/>
    </location>
</feature>
<evidence type="ECO:0000256" key="3">
    <source>
        <dbReference type="ARBA" id="ARBA00022448"/>
    </source>
</evidence>
<evidence type="ECO:0000256" key="2">
    <source>
        <dbReference type="ARBA" id="ARBA00006024"/>
    </source>
</evidence>
<evidence type="ECO:0000256" key="13">
    <source>
        <dbReference type="SAM" id="Phobius"/>
    </source>
</evidence>
<evidence type="ECO:0000256" key="12">
    <source>
        <dbReference type="SAM" id="MobiDB-lite"/>
    </source>
</evidence>
<evidence type="ECO:0000256" key="9">
    <source>
        <dbReference type="ARBA" id="ARBA00023008"/>
    </source>
</evidence>
<dbReference type="GO" id="GO:0043682">
    <property type="term" value="F:P-type divalent copper transporter activity"/>
    <property type="evidence" value="ECO:0007669"/>
    <property type="project" value="TreeGrafter"/>
</dbReference>
<evidence type="ECO:0000256" key="7">
    <source>
        <dbReference type="ARBA" id="ARBA00022967"/>
    </source>
</evidence>